<dbReference type="Pfam" id="PF11740">
    <property type="entry name" value="KfrA_N"/>
    <property type="match status" value="1"/>
</dbReference>
<evidence type="ECO:0000313" key="1">
    <source>
        <dbReference type="EMBL" id="ALB22413.1"/>
    </source>
</evidence>
<name>A0A1L6TAV5_PISSA</name>
<sequence length="322" mass="37482">MARNGISFHDVCEAVDSIVQHGETPTIARIRETLGRGSLTTISRHFNDYKSQNPVESTDASSNSYSDPVSRAVESVWQKMRQEADDEILQIKSNAQAEISNLQQLLNNKELELDTWQQNHQRLITQHESLTTIHQELTAQHQTLITEQQLKTEQLTALEQLHHSSHAQQQQYINELSSQLAEEKEIFKKAIEHIQENYQLHCEQLETHHQQKISELKTNLSSYQANVQELTSDLQHLQQQLNQTKTINNLSEYVFNQLNNQTEHLTQLIKDHQHQQNADLIALQNQQATVNKELTHLALEQQQQIKLKKFIIKRTHKKLKRR</sequence>
<reference evidence="1 2" key="1">
    <citation type="journal article" date="2014" name="Genome Announc.">
        <title>Comparative Genome Analysis of Two Isolates of the Fish Pathogen Piscirickettsia salmonis from Different Hosts Reveals Major Differences in Virulence-Associated Secretion Systems.</title>
        <authorList>
            <person name="Bohle H."/>
            <person name="Henriquez P."/>
            <person name="Grothusen H."/>
            <person name="Navas E."/>
            <person name="Sandoval A."/>
            <person name="Bustamante F."/>
            <person name="Bustos P."/>
            <person name="Mancilla M."/>
        </authorList>
    </citation>
    <scope>NUCLEOTIDE SEQUENCE [LARGE SCALE GENOMIC DNA]</scope>
    <source>
        <strain evidence="2">B1-32597</strain>
    </source>
</reference>
<dbReference type="EMBL" id="CP012508">
    <property type="protein sequence ID" value="ALB22413.1"/>
    <property type="molecule type" value="Genomic_DNA"/>
</dbReference>
<gene>
    <name evidence="1" type="ORF">KU39_1231</name>
</gene>
<evidence type="ECO:0000313" key="2">
    <source>
        <dbReference type="Proteomes" id="UP000029558"/>
    </source>
</evidence>
<dbReference type="Proteomes" id="UP000029558">
    <property type="component" value="Chromosome"/>
</dbReference>
<accession>A0A1L6TAV5</accession>
<dbReference type="InterPro" id="IPR021104">
    <property type="entry name" value="KfrA_DNA-bd_N"/>
</dbReference>
<protein>
    <submittedName>
        <fullName evidence="1">Plasmid replication region DNA-binding domain protein</fullName>
    </submittedName>
</protein>
<keyword evidence="1" id="KW-0238">DNA-binding</keyword>
<dbReference type="RefSeq" id="WP_027242806.1">
    <property type="nucleotide sequence ID" value="NZ_CP012508.1"/>
</dbReference>
<organism evidence="1 2">
    <name type="scientific">Piscirickettsia salmonis</name>
    <dbReference type="NCBI Taxonomy" id="1238"/>
    <lineage>
        <taxon>Bacteria</taxon>
        <taxon>Pseudomonadati</taxon>
        <taxon>Pseudomonadota</taxon>
        <taxon>Gammaproteobacteria</taxon>
        <taxon>Thiotrichales</taxon>
        <taxon>Piscirickettsiaceae</taxon>
        <taxon>Piscirickettsia</taxon>
    </lineage>
</organism>
<dbReference type="GO" id="GO:0003677">
    <property type="term" value="F:DNA binding"/>
    <property type="evidence" value="ECO:0007669"/>
    <property type="project" value="UniProtKB-KW"/>
</dbReference>
<proteinExistence type="predicted"/>
<dbReference type="AlphaFoldDB" id="A0A1L6TAV5"/>
<dbReference type="OrthoDB" id="6650354at2"/>